<feature type="DNA-binding region" description="Homeobox" evidence="4">
    <location>
        <begin position="187"/>
        <end position="246"/>
    </location>
</feature>
<dbReference type="AlphaFoldDB" id="A0A5C3L2N3"/>
<dbReference type="GO" id="GO:0000981">
    <property type="term" value="F:DNA-binding transcription factor activity, RNA polymerase II-specific"/>
    <property type="evidence" value="ECO:0007669"/>
    <property type="project" value="InterPro"/>
</dbReference>
<feature type="compositionally biased region" description="Polar residues" evidence="6">
    <location>
        <begin position="425"/>
        <end position="434"/>
    </location>
</feature>
<keyword evidence="3 4" id="KW-0539">Nucleus</keyword>
<feature type="domain" description="Homeobox" evidence="7">
    <location>
        <begin position="185"/>
        <end position="245"/>
    </location>
</feature>
<dbReference type="PROSITE" id="PS00027">
    <property type="entry name" value="HOMEOBOX_1"/>
    <property type="match status" value="2"/>
</dbReference>
<evidence type="ECO:0000256" key="2">
    <source>
        <dbReference type="ARBA" id="ARBA00023155"/>
    </source>
</evidence>
<reference evidence="8 9" key="1">
    <citation type="journal article" date="2019" name="Nat. Ecol. Evol.">
        <title>Megaphylogeny resolves global patterns of mushroom evolution.</title>
        <authorList>
            <person name="Varga T."/>
            <person name="Krizsan K."/>
            <person name="Foldi C."/>
            <person name="Dima B."/>
            <person name="Sanchez-Garcia M."/>
            <person name="Sanchez-Ramirez S."/>
            <person name="Szollosi G.J."/>
            <person name="Szarkandi J.G."/>
            <person name="Papp V."/>
            <person name="Albert L."/>
            <person name="Andreopoulos W."/>
            <person name="Angelini C."/>
            <person name="Antonin V."/>
            <person name="Barry K.W."/>
            <person name="Bougher N.L."/>
            <person name="Buchanan P."/>
            <person name="Buyck B."/>
            <person name="Bense V."/>
            <person name="Catcheside P."/>
            <person name="Chovatia M."/>
            <person name="Cooper J."/>
            <person name="Damon W."/>
            <person name="Desjardin D."/>
            <person name="Finy P."/>
            <person name="Geml J."/>
            <person name="Haridas S."/>
            <person name="Hughes K."/>
            <person name="Justo A."/>
            <person name="Karasinski D."/>
            <person name="Kautmanova I."/>
            <person name="Kiss B."/>
            <person name="Kocsube S."/>
            <person name="Kotiranta H."/>
            <person name="LaButti K.M."/>
            <person name="Lechner B.E."/>
            <person name="Liimatainen K."/>
            <person name="Lipzen A."/>
            <person name="Lukacs Z."/>
            <person name="Mihaltcheva S."/>
            <person name="Morgado L.N."/>
            <person name="Niskanen T."/>
            <person name="Noordeloos M.E."/>
            <person name="Ohm R.A."/>
            <person name="Ortiz-Santana B."/>
            <person name="Ovrebo C."/>
            <person name="Racz N."/>
            <person name="Riley R."/>
            <person name="Savchenko A."/>
            <person name="Shiryaev A."/>
            <person name="Soop K."/>
            <person name="Spirin V."/>
            <person name="Szebenyi C."/>
            <person name="Tomsovsky M."/>
            <person name="Tulloss R.E."/>
            <person name="Uehling J."/>
            <person name="Grigoriev I.V."/>
            <person name="Vagvolgyi C."/>
            <person name="Papp T."/>
            <person name="Martin F.M."/>
            <person name="Miettinen O."/>
            <person name="Hibbett D.S."/>
            <person name="Nagy L.G."/>
        </authorList>
    </citation>
    <scope>NUCLEOTIDE SEQUENCE [LARGE SCALE GENOMIC DNA]</scope>
    <source>
        <strain evidence="8 9">CBS 121175</strain>
    </source>
</reference>
<feature type="compositionally biased region" description="Low complexity" evidence="6">
    <location>
        <begin position="110"/>
        <end position="123"/>
    </location>
</feature>
<dbReference type="GO" id="GO:0000978">
    <property type="term" value="F:RNA polymerase II cis-regulatory region sequence-specific DNA binding"/>
    <property type="evidence" value="ECO:0007669"/>
    <property type="project" value="TreeGrafter"/>
</dbReference>
<dbReference type="Pfam" id="PF00046">
    <property type="entry name" value="Homeodomain"/>
    <property type="match status" value="3"/>
</dbReference>
<feature type="compositionally biased region" description="Basic and acidic residues" evidence="6">
    <location>
        <begin position="452"/>
        <end position="470"/>
    </location>
</feature>
<gene>
    <name evidence="8" type="ORF">FA15DRAFT_654141</name>
</gene>
<evidence type="ECO:0000256" key="4">
    <source>
        <dbReference type="PROSITE-ProRule" id="PRU00108"/>
    </source>
</evidence>
<dbReference type="STRING" id="230819.A0A5C3L2N3"/>
<evidence type="ECO:0000313" key="8">
    <source>
        <dbReference type="EMBL" id="TFK26803.1"/>
    </source>
</evidence>
<feature type="DNA-binding region" description="Homeobox" evidence="4">
    <location>
        <begin position="27"/>
        <end position="86"/>
    </location>
</feature>
<keyword evidence="1 4" id="KW-0238">DNA-binding</keyword>
<feature type="domain" description="Homeobox" evidence="7">
    <location>
        <begin position="25"/>
        <end position="85"/>
    </location>
</feature>
<sequence>MSPSVAVADDWATNNALANPTSSANAQKKPRHRHAPEQLAALNELFDKDEHPPLEIRSVLAERLGMETKTVNAWFQNKRASSKKRSRTLANDRQPGSQLNSGTQSSAVDSSTPTAPPTNSSTPGVSDHPRLGLDEDEYYLNTQHIQNPIPSKIAHADILQPSNSPVFIPQIDYPQSARSSPDSLNMPKKMRMRPSSEQTEHLKRLYNINPHPSAEERQALADRIGMRYQSITNWFQNQRSLAKRRKDDEPENSSASLRPDYPHHDTRQYSAFPPPPPHHLHDSLTTSDQSFSHPHGSASVPIGKAQSTRDQRSPSASPSLDELSPRRSTRRSTTPYGNSAPSRPRRSRPEPYQLDALKILLSQTDTPTIEERSALALEVGMDVGKVTNWFRNLRQTARKRSNRFNDQDHDGSMSGADEDIDDLSPYQSNHSGSRSDSRNGTPSLTGSSSPSERMDTDVRMREPPRSHAPSDEEDYSEAITPEPGHSPSPTNNHHHPKYNRPTRNMREDSYPPPPFNHYSYHYSQRQYPSAPPSHFYSKSPAELQAEKNMHSGVPYGHYSNNIAIFDTSSYPPASKSYYANEDPLTCAATAKRFGINIEDAYLLLDFHRQ</sequence>
<dbReference type="InterPro" id="IPR017970">
    <property type="entry name" value="Homeobox_CS"/>
</dbReference>
<dbReference type="InterPro" id="IPR001356">
    <property type="entry name" value="HD"/>
</dbReference>
<feature type="region of interest" description="Disordered" evidence="6">
    <location>
        <begin position="239"/>
        <end position="351"/>
    </location>
</feature>
<dbReference type="GO" id="GO:0030154">
    <property type="term" value="P:cell differentiation"/>
    <property type="evidence" value="ECO:0007669"/>
    <property type="project" value="TreeGrafter"/>
</dbReference>
<dbReference type="CDD" id="cd00086">
    <property type="entry name" value="homeodomain"/>
    <property type="match status" value="3"/>
</dbReference>
<organism evidence="8 9">
    <name type="scientific">Coprinopsis marcescibilis</name>
    <name type="common">Agaric fungus</name>
    <name type="synonym">Psathyrella marcescibilis</name>
    <dbReference type="NCBI Taxonomy" id="230819"/>
    <lineage>
        <taxon>Eukaryota</taxon>
        <taxon>Fungi</taxon>
        <taxon>Dikarya</taxon>
        <taxon>Basidiomycota</taxon>
        <taxon>Agaricomycotina</taxon>
        <taxon>Agaricomycetes</taxon>
        <taxon>Agaricomycetidae</taxon>
        <taxon>Agaricales</taxon>
        <taxon>Agaricineae</taxon>
        <taxon>Psathyrellaceae</taxon>
        <taxon>Coprinopsis</taxon>
    </lineage>
</organism>
<feature type="compositionally biased region" description="Polar residues" evidence="6">
    <location>
        <begin position="283"/>
        <end position="292"/>
    </location>
</feature>
<name>A0A5C3L2N3_COPMA</name>
<dbReference type="PANTHER" id="PTHR24324:SF9">
    <property type="entry name" value="HOMEOBOX DOMAIN-CONTAINING PROTEIN"/>
    <property type="match status" value="1"/>
</dbReference>
<dbReference type="Gene3D" id="1.10.10.60">
    <property type="entry name" value="Homeodomain-like"/>
    <property type="match status" value="3"/>
</dbReference>
<keyword evidence="9" id="KW-1185">Reference proteome</keyword>
<dbReference type="EMBL" id="ML210171">
    <property type="protein sequence ID" value="TFK26803.1"/>
    <property type="molecule type" value="Genomic_DNA"/>
</dbReference>
<dbReference type="InterPro" id="IPR051000">
    <property type="entry name" value="Homeobox_DNA-bind_prot"/>
</dbReference>
<evidence type="ECO:0000256" key="3">
    <source>
        <dbReference type="ARBA" id="ARBA00023242"/>
    </source>
</evidence>
<feature type="region of interest" description="Disordered" evidence="6">
    <location>
        <begin position="75"/>
        <end position="132"/>
    </location>
</feature>
<dbReference type="PROSITE" id="PS50071">
    <property type="entry name" value="HOMEOBOX_2"/>
    <property type="match status" value="3"/>
</dbReference>
<feature type="region of interest" description="Disordered" evidence="6">
    <location>
        <begin position="1"/>
        <end position="52"/>
    </location>
</feature>
<dbReference type="Proteomes" id="UP000307440">
    <property type="component" value="Unassembled WGS sequence"/>
</dbReference>
<dbReference type="InterPro" id="IPR009057">
    <property type="entry name" value="Homeodomain-like_sf"/>
</dbReference>
<evidence type="ECO:0000259" key="7">
    <source>
        <dbReference type="PROSITE" id="PS50071"/>
    </source>
</evidence>
<evidence type="ECO:0000313" key="9">
    <source>
        <dbReference type="Proteomes" id="UP000307440"/>
    </source>
</evidence>
<feature type="DNA-binding region" description="Homeobox" evidence="4">
    <location>
        <begin position="342"/>
        <end position="401"/>
    </location>
</feature>
<proteinExistence type="predicted"/>
<evidence type="ECO:0000256" key="1">
    <source>
        <dbReference type="ARBA" id="ARBA00023125"/>
    </source>
</evidence>
<comment type="subcellular location">
    <subcellularLocation>
        <location evidence="4 5">Nucleus</location>
    </subcellularLocation>
</comment>
<feature type="region of interest" description="Disordered" evidence="6">
    <location>
        <begin position="400"/>
        <end position="537"/>
    </location>
</feature>
<feature type="compositionally biased region" description="Polar residues" evidence="6">
    <location>
        <begin position="88"/>
        <end position="109"/>
    </location>
</feature>
<keyword evidence="2 4" id="KW-0371">Homeobox</keyword>
<dbReference type="SMART" id="SM00389">
    <property type="entry name" value="HOX"/>
    <property type="match status" value="3"/>
</dbReference>
<dbReference type="PANTHER" id="PTHR24324">
    <property type="entry name" value="HOMEOBOX PROTEIN HHEX"/>
    <property type="match status" value="1"/>
</dbReference>
<feature type="compositionally biased region" description="Low complexity" evidence="6">
    <location>
        <begin position="440"/>
        <end position="451"/>
    </location>
</feature>
<dbReference type="GO" id="GO:0005634">
    <property type="term" value="C:nucleus"/>
    <property type="evidence" value="ECO:0007669"/>
    <property type="project" value="UniProtKB-SubCell"/>
</dbReference>
<protein>
    <recommendedName>
        <fullName evidence="7">Homeobox domain-containing protein</fullName>
    </recommendedName>
</protein>
<feature type="domain" description="Homeobox" evidence="7">
    <location>
        <begin position="340"/>
        <end position="400"/>
    </location>
</feature>
<evidence type="ECO:0000256" key="6">
    <source>
        <dbReference type="SAM" id="MobiDB-lite"/>
    </source>
</evidence>
<feature type="compositionally biased region" description="Polar residues" evidence="6">
    <location>
        <begin position="12"/>
        <end position="26"/>
    </location>
</feature>
<evidence type="ECO:0000256" key="5">
    <source>
        <dbReference type="RuleBase" id="RU000682"/>
    </source>
</evidence>
<dbReference type="OrthoDB" id="6159439at2759"/>
<dbReference type="SUPFAM" id="SSF46689">
    <property type="entry name" value="Homeodomain-like"/>
    <property type="match status" value="3"/>
</dbReference>
<feature type="region of interest" description="Disordered" evidence="6">
    <location>
        <begin position="175"/>
        <end position="199"/>
    </location>
</feature>
<accession>A0A5C3L2N3</accession>